<evidence type="ECO:0000313" key="2">
    <source>
        <dbReference type="EMBL" id="WAC01216.1"/>
    </source>
</evidence>
<gene>
    <name evidence="2" type="ORF">N7U66_13890</name>
</gene>
<dbReference type="KEGG" id="lnu:N7U66_13890"/>
<sequence length="120" mass="14238">MKLNFFKKKDISHTIAFYNIENLFDIYSDELTRDADFIPTAEKRWTVKRYQNKLRKIGYVIANIGKKDTLKHPVIVGLAEVENEAVLKDLITSKHLEGLNYDFVHYNSPRRTWYRCRVTV</sequence>
<keyword evidence="3" id="KW-1185">Reference proteome</keyword>
<dbReference type="RefSeq" id="WP_267675832.1">
    <property type="nucleotide sequence ID" value="NZ_CP113088.1"/>
</dbReference>
<dbReference type="SUPFAM" id="SSF56219">
    <property type="entry name" value="DNase I-like"/>
    <property type="match status" value="1"/>
</dbReference>
<protein>
    <recommendedName>
        <fullName evidence="1">Endonuclease/exonuclease/phosphatase domain-containing protein</fullName>
    </recommendedName>
</protein>
<dbReference type="PANTHER" id="PTHR42834">
    <property type="entry name" value="ENDONUCLEASE/EXONUCLEASE/PHOSPHATASE FAMILY PROTEIN (AFU_ORTHOLOGUE AFUA_3G09210)"/>
    <property type="match status" value="1"/>
</dbReference>
<dbReference type="InterPro" id="IPR005135">
    <property type="entry name" value="Endo/exonuclease/phosphatase"/>
</dbReference>
<feature type="domain" description="Endonuclease/exonuclease/phosphatase" evidence="1">
    <location>
        <begin position="14"/>
        <end position="111"/>
    </location>
</feature>
<dbReference type="GO" id="GO:0003824">
    <property type="term" value="F:catalytic activity"/>
    <property type="evidence" value="ECO:0007669"/>
    <property type="project" value="InterPro"/>
</dbReference>
<dbReference type="Proteomes" id="UP001164705">
    <property type="component" value="Chromosome"/>
</dbReference>
<dbReference type="Pfam" id="PF19580">
    <property type="entry name" value="Exo_endo_phos_3"/>
    <property type="match status" value="1"/>
</dbReference>
<organism evidence="2 3">
    <name type="scientific">Lacinutrix neustonica</name>
    <dbReference type="NCBI Taxonomy" id="2980107"/>
    <lineage>
        <taxon>Bacteria</taxon>
        <taxon>Pseudomonadati</taxon>
        <taxon>Bacteroidota</taxon>
        <taxon>Flavobacteriia</taxon>
        <taxon>Flavobacteriales</taxon>
        <taxon>Flavobacteriaceae</taxon>
        <taxon>Lacinutrix</taxon>
    </lineage>
</organism>
<accession>A0A9E8MUC8</accession>
<dbReference type="PANTHER" id="PTHR42834:SF1">
    <property type="entry name" value="ENDONUCLEASE_EXONUCLEASE_PHOSPHATASE FAMILY PROTEIN (AFU_ORTHOLOGUE AFUA_3G09210)"/>
    <property type="match status" value="1"/>
</dbReference>
<evidence type="ECO:0000313" key="3">
    <source>
        <dbReference type="Proteomes" id="UP001164705"/>
    </source>
</evidence>
<evidence type="ECO:0000259" key="1">
    <source>
        <dbReference type="Pfam" id="PF19580"/>
    </source>
</evidence>
<dbReference type="InterPro" id="IPR036691">
    <property type="entry name" value="Endo/exonu/phosph_ase_sf"/>
</dbReference>
<reference evidence="2" key="1">
    <citation type="submission" date="2022-11" db="EMBL/GenBank/DDBJ databases">
        <title>Lacinutrix neustonica HL-RS19T sp. nov., isolated from the surface microlayer sample of brackish Lake Shihwa.</title>
        <authorList>
            <person name="Choi J.Y."/>
            <person name="Hwang C.Y."/>
        </authorList>
    </citation>
    <scope>NUCLEOTIDE SEQUENCE</scope>
    <source>
        <strain evidence="2">HL-RS19</strain>
    </source>
</reference>
<proteinExistence type="predicted"/>
<name>A0A9E8MUC8_9FLAO</name>
<dbReference type="EMBL" id="CP113088">
    <property type="protein sequence ID" value="WAC01216.1"/>
    <property type="molecule type" value="Genomic_DNA"/>
</dbReference>
<dbReference type="AlphaFoldDB" id="A0A9E8MUC8"/>